<sequence>MPLGFCGRQWCSTAVNKQRRIGPSVERPMIVTNHYGQRNLRLVMTRNTRYGFVFFIESHYKRRRIRDMVLIVQGNLMMTVKNCCQLQIMLVMLA</sequence>
<keyword evidence="2" id="KW-1185">Reference proteome</keyword>
<accession>A0A251TPP2</accession>
<reference evidence="2" key="1">
    <citation type="journal article" date="2017" name="Nature">
        <title>The sunflower genome provides insights into oil metabolism, flowering and Asterid evolution.</title>
        <authorList>
            <person name="Badouin H."/>
            <person name="Gouzy J."/>
            <person name="Grassa C.J."/>
            <person name="Murat F."/>
            <person name="Staton S.E."/>
            <person name="Cottret L."/>
            <person name="Lelandais-Briere C."/>
            <person name="Owens G.L."/>
            <person name="Carrere S."/>
            <person name="Mayjonade B."/>
            <person name="Legrand L."/>
            <person name="Gill N."/>
            <person name="Kane N.C."/>
            <person name="Bowers J.E."/>
            <person name="Hubner S."/>
            <person name="Bellec A."/>
            <person name="Berard A."/>
            <person name="Berges H."/>
            <person name="Blanchet N."/>
            <person name="Boniface M.C."/>
            <person name="Brunel D."/>
            <person name="Catrice O."/>
            <person name="Chaidir N."/>
            <person name="Claudel C."/>
            <person name="Donnadieu C."/>
            <person name="Faraut T."/>
            <person name="Fievet G."/>
            <person name="Helmstetter N."/>
            <person name="King M."/>
            <person name="Knapp S.J."/>
            <person name="Lai Z."/>
            <person name="Le Paslier M.C."/>
            <person name="Lippi Y."/>
            <person name="Lorenzon L."/>
            <person name="Mandel J.R."/>
            <person name="Marage G."/>
            <person name="Marchand G."/>
            <person name="Marquand E."/>
            <person name="Bret-Mestries E."/>
            <person name="Morien E."/>
            <person name="Nambeesan S."/>
            <person name="Nguyen T."/>
            <person name="Pegot-Espagnet P."/>
            <person name="Pouilly N."/>
            <person name="Raftis F."/>
            <person name="Sallet E."/>
            <person name="Schiex T."/>
            <person name="Thomas J."/>
            <person name="Vandecasteele C."/>
            <person name="Vares D."/>
            <person name="Vear F."/>
            <person name="Vautrin S."/>
            <person name="Crespi M."/>
            <person name="Mangin B."/>
            <person name="Burke J.M."/>
            <person name="Salse J."/>
            <person name="Munos S."/>
            <person name="Vincourt P."/>
            <person name="Rieseberg L.H."/>
            <person name="Langlade N.B."/>
        </authorList>
    </citation>
    <scope>NUCLEOTIDE SEQUENCE [LARGE SCALE GENOMIC DNA]</scope>
    <source>
        <strain evidence="2">cv. SF193</strain>
    </source>
</reference>
<evidence type="ECO:0000313" key="1">
    <source>
        <dbReference type="EMBL" id="OTG12536.1"/>
    </source>
</evidence>
<name>A0A251TPP2_HELAN</name>
<gene>
    <name evidence="1" type="ORF">HannXRQ_Chr10g0310701</name>
</gene>
<proteinExistence type="predicted"/>
<evidence type="ECO:0000313" key="2">
    <source>
        <dbReference type="Proteomes" id="UP000215914"/>
    </source>
</evidence>
<dbReference type="AlphaFoldDB" id="A0A251TPP2"/>
<organism evidence="1 2">
    <name type="scientific">Helianthus annuus</name>
    <name type="common">Common sunflower</name>
    <dbReference type="NCBI Taxonomy" id="4232"/>
    <lineage>
        <taxon>Eukaryota</taxon>
        <taxon>Viridiplantae</taxon>
        <taxon>Streptophyta</taxon>
        <taxon>Embryophyta</taxon>
        <taxon>Tracheophyta</taxon>
        <taxon>Spermatophyta</taxon>
        <taxon>Magnoliopsida</taxon>
        <taxon>eudicotyledons</taxon>
        <taxon>Gunneridae</taxon>
        <taxon>Pentapetalae</taxon>
        <taxon>asterids</taxon>
        <taxon>campanulids</taxon>
        <taxon>Asterales</taxon>
        <taxon>Asteraceae</taxon>
        <taxon>Asteroideae</taxon>
        <taxon>Heliantheae alliance</taxon>
        <taxon>Heliantheae</taxon>
        <taxon>Helianthus</taxon>
    </lineage>
</organism>
<dbReference type="Proteomes" id="UP000215914">
    <property type="component" value="Chromosome 10"/>
</dbReference>
<dbReference type="EMBL" id="CM007899">
    <property type="protein sequence ID" value="OTG12536.1"/>
    <property type="molecule type" value="Genomic_DNA"/>
</dbReference>
<protein>
    <submittedName>
        <fullName evidence="1">Uncharacterized protein</fullName>
    </submittedName>
</protein>
<dbReference type="InParanoid" id="A0A251TPP2"/>